<feature type="transmembrane region" description="Helical" evidence="1">
    <location>
        <begin position="55"/>
        <end position="74"/>
    </location>
</feature>
<keyword evidence="1" id="KW-0812">Transmembrane</keyword>
<dbReference type="PROSITE" id="PS50125">
    <property type="entry name" value="GUANYLATE_CYCLASE_2"/>
    <property type="match status" value="1"/>
</dbReference>
<protein>
    <recommendedName>
        <fullName evidence="2">Guanylate cyclase domain-containing protein</fullName>
    </recommendedName>
</protein>
<dbReference type="CDD" id="cd07302">
    <property type="entry name" value="CHD"/>
    <property type="match status" value="1"/>
</dbReference>
<gene>
    <name evidence="3" type="ORF">CHU95_00470</name>
</gene>
<name>A0A255Z9V0_9PROT</name>
<organism evidence="3 4">
    <name type="scientific">Niveispirillum lacus</name>
    <dbReference type="NCBI Taxonomy" id="1981099"/>
    <lineage>
        <taxon>Bacteria</taxon>
        <taxon>Pseudomonadati</taxon>
        <taxon>Pseudomonadota</taxon>
        <taxon>Alphaproteobacteria</taxon>
        <taxon>Rhodospirillales</taxon>
        <taxon>Azospirillaceae</taxon>
        <taxon>Niveispirillum</taxon>
    </lineage>
</organism>
<dbReference type="InterPro" id="IPR050697">
    <property type="entry name" value="Adenylyl/Guanylyl_Cyclase_3/4"/>
</dbReference>
<accession>A0A255Z9V0</accession>
<dbReference type="GO" id="GO:0004016">
    <property type="term" value="F:adenylate cyclase activity"/>
    <property type="evidence" value="ECO:0007669"/>
    <property type="project" value="UniProtKB-ARBA"/>
</dbReference>
<comment type="caution">
    <text evidence="3">The sequence shown here is derived from an EMBL/GenBank/DDBJ whole genome shotgun (WGS) entry which is preliminary data.</text>
</comment>
<evidence type="ECO:0000313" key="4">
    <source>
        <dbReference type="Proteomes" id="UP000216998"/>
    </source>
</evidence>
<dbReference type="PANTHER" id="PTHR43081">
    <property type="entry name" value="ADENYLATE CYCLASE, TERMINAL-DIFFERENTIATION SPECIFIC-RELATED"/>
    <property type="match status" value="1"/>
</dbReference>
<feature type="transmembrane region" description="Helical" evidence="1">
    <location>
        <begin position="197"/>
        <end position="215"/>
    </location>
</feature>
<dbReference type="SUPFAM" id="SSF55073">
    <property type="entry name" value="Nucleotide cyclase"/>
    <property type="match status" value="1"/>
</dbReference>
<dbReference type="PANTHER" id="PTHR43081:SF20">
    <property type="entry name" value="TWO-COMPONENT RESPONSE REGULATOR"/>
    <property type="match status" value="1"/>
</dbReference>
<dbReference type="RefSeq" id="WP_094452632.1">
    <property type="nucleotide sequence ID" value="NZ_NOXU01000011.1"/>
</dbReference>
<dbReference type="GO" id="GO:0006171">
    <property type="term" value="P:cAMP biosynthetic process"/>
    <property type="evidence" value="ECO:0007669"/>
    <property type="project" value="TreeGrafter"/>
</dbReference>
<feature type="transmembrane region" description="Helical" evidence="1">
    <location>
        <begin position="29"/>
        <end position="49"/>
    </location>
</feature>
<evidence type="ECO:0000256" key="1">
    <source>
        <dbReference type="SAM" id="Phobius"/>
    </source>
</evidence>
<proteinExistence type="predicted"/>
<feature type="domain" description="Guanylate cyclase" evidence="2">
    <location>
        <begin position="263"/>
        <end position="395"/>
    </location>
</feature>
<dbReference type="GO" id="GO:0035556">
    <property type="term" value="P:intracellular signal transduction"/>
    <property type="evidence" value="ECO:0007669"/>
    <property type="project" value="InterPro"/>
</dbReference>
<feature type="transmembrane region" description="Helical" evidence="1">
    <location>
        <begin position="86"/>
        <end position="107"/>
    </location>
</feature>
<dbReference type="Proteomes" id="UP000216998">
    <property type="component" value="Unassembled WGS sequence"/>
</dbReference>
<keyword evidence="4" id="KW-1185">Reference proteome</keyword>
<sequence>MSNQTDRNLGTEERLKAVFQREQSRGIEVATWARLIALAAIFAWVALLDQTGENTAGYLGIAIVACNGLALWALHRTQLFRPWHLFASVAFDHFAISMVMTTPITIGGEILSPAMNTRTVWYNVYFLMIASCVMVQRPALVVWSGFTAALSWSAVVVHAMRQPGTFTMPFDWIWASTHADDFLFVMQNPRYVDLSNWLTQVLLLLLVALTLAAAVRRSKMLLVSQAATECERANLARYFSPDMVERLAASDSPLSRPNTRVVCVLFADLTGFTRLCENAPASEIIDLLRQFRIRMEKAVFTHGGTVDKYIGDCVMATFGLLAPSGRDPAAALACAHDMQTAVVEWNRERAERGLPSVGLGIGVHYGAVVAGDIGSDQRLEFTVIGDTVNVASRLMHLTRELEAGIVISDEVAGAALVTDGEAALAGYRRMEEMSLRGREGAIALWYRPLATGHTDATCAA</sequence>
<evidence type="ECO:0000313" key="3">
    <source>
        <dbReference type="EMBL" id="OYQ37674.1"/>
    </source>
</evidence>
<feature type="transmembrane region" description="Helical" evidence="1">
    <location>
        <begin position="119"/>
        <end position="135"/>
    </location>
</feature>
<dbReference type="AlphaFoldDB" id="A0A255Z9V0"/>
<keyword evidence="1" id="KW-0472">Membrane</keyword>
<evidence type="ECO:0000259" key="2">
    <source>
        <dbReference type="PROSITE" id="PS50125"/>
    </source>
</evidence>
<dbReference type="Pfam" id="PF00211">
    <property type="entry name" value="Guanylate_cyc"/>
    <property type="match status" value="1"/>
</dbReference>
<dbReference type="InterPro" id="IPR029787">
    <property type="entry name" value="Nucleotide_cyclase"/>
</dbReference>
<dbReference type="OrthoDB" id="9762462at2"/>
<dbReference type="InterPro" id="IPR001054">
    <property type="entry name" value="A/G_cyclase"/>
</dbReference>
<keyword evidence="1" id="KW-1133">Transmembrane helix</keyword>
<dbReference type="EMBL" id="NOXU01000011">
    <property type="protein sequence ID" value="OYQ37674.1"/>
    <property type="molecule type" value="Genomic_DNA"/>
</dbReference>
<dbReference type="SMART" id="SM00044">
    <property type="entry name" value="CYCc"/>
    <property type="match status" value="1"/>
</dbReference>
<reference evidence="3 4" key="1">
    <citation type="submission" date="2017-07" db="EMBL/GenBank/DDBJ databases">
        <title>Niveispirillum cyanobacteriorum sp. nov., isolated from cyanobacterial aggregates in a eutrophic lake.</title>
        <authorList>
            <person name="Cai H."/>
        </authorList>
    </citation>
    <scope>NUCLEOTIDE SEQUENCE [LARGE SCALE GENOMIC DNA]</scope>
    <source>
        <strain evidence="4">TH1-14</strain>
    </source>
</reference>
<dbReference type="Gene3D" id="3.30.70.1230">
    <property type="entry name" value="Nucleotide cyclase"/>
    <property type="match status" value="1"/>
</dbReference>